<evidence type="ECO:0000313" key="2">
    <source>
        <dbReference type="Proteomes" id="UP001433508"/>
    </source>
</evidence>
<sequence length="512" mass="58060">MAAVSSSHPQSKRKRENVLWELDLLESKLTSGSKKPRLVRTKLAIDRINKKIKKGQQQNAKEESKDTEIEKTEENTEALSKRALELKRKLVEQRIYHWNKELGRSLKKAKPFEIQRIVRKLKDSRTSNQADDILKHEQELVAIKTLDTNAIAHGHLWKRLRRNRFLYASQLLPGSSPKVEIDTSENGKQRQDAEDAAAIKQDITARLFKNKTVQTTVAEAIDSIVTAVGLAHNSLDKKKDKKNQQRQPNEDEESAVEEDGLEQSDTDDDDEQGSDDAGGATDDDEGLDDEERKSSPVIDPSGGLRVTRLNTSEDTRHVRDADDVSISELSDEHPEGEYESEEELENDARLESAAAKAASNLPQKNVGKTTDAKLARSVVLPSLNVGYISPSASDDEFYDEERIATGSSSSVQRKNRRGQRARQKIWEQKYGKNAAHLKKKEHERAEKAEKKKRRSQERRAQREQQAIDESVDSTLKKAEQKVVENKPLHPSWEARQQKSKNVDFKGKKIVFE</sequence>
<proteinExistence type="predicted"/>
<dbReference type="Proteomes" id="UP001433508">
    <property type="component" value="Unassembled WGS sequence"/>
</dbReference>
<name>A0ACC3STN9_LIPKO</name>
<keyword evidence="2" id="KW-1185">Reference proteome</keyword>
<protein>
    <submittedName>
        <fullName evidence="1">Bud-site selection protein</fullName>
    </submittedName>
</protein>
<reference evidence="2" key="1">
    <citation type="journal article" date="2024" name="Front. Bioeng. Biotechnol.">
        <title>Genome-scale model development and genomic sequencing of the oleaginous clade Lipomyces.</title>
        <authorList>
            <person name="Czajka J.J."/>
            <person name="Han Y."/>
            <person name="Kim J."/>
            <person name="Mondo S.J."/>
            <person name="Hofstad B.A."/>
            <person name="Robles A."/>
            <person name="Haridas S."/>
            <person name="Riley R."/>
            <person name="LaButti K."/>
            <person name="Pangilinan J."/>
            <person name="Andreopoulos W."/>
            <person name="Lipzen A."/>
            <person name="Yan J."/>
            <person name="Wang M."/>
            <person name="Ng V."/>
            <person name="Grigoriev I.V."/>
            <person name="Spatafora J.W."/>
            <person name="Magnuson J.K."/>
            <person name="Baker S.E."/>
            <person name="Pomraning K.R."/>
        </authorList>
    </citation>
    <scope>NUCLEOTIDE SEQUENCE [LARGE SCALE GENOMIC DNA]</scope>
    <source>
        <strain evidence="2">CBS 7786</strain>
    </source>
</reference>
<dbReference type="EMBL" id="MU971438">
    <property type="protein sequence ID" value="KAK9234977.1"/>
    <property type="molecule type" value="Genomic_DNA"/>
</dbReference>
<gene>
    <name evidence="1" type="ORF">V1525DRAFT_411346</name>
</gene>
<organism evidence="1 2">
    <name type="scientific">Lipomyces kononenkoae</name>
    <name type="common">Yeast</name>
    <dbReference type="NCBI Taxonomy" id="34357"/>
    <lineage>
        <taxon>Eukaryota</taxon>
        <taxon>Fungi</taxon>
        <taxon>Dikarya</taxon>
        <taxon>Ascomycota</taxon>
        <taxon>Saccharomycotina</taxon>
        <taxon>Lipomycetes</taxon>
        <taxon>Lipomycetales</taxon>
        <taxon>Lipomycetaceae</taxon>
        <taxon>Lipomyces</taxon>
    </lineage>
</organism>
<accession>A0ACC3STN9</accession>
<comment type="caution">
    <text evidence="1">The sequence shown here is derived from an EMBL/GenBank/DDBJ whole genome shotgun (WGS) entry which is preliminary data.</text>
</comment>
<evidence type="ECO:0000313" key="1">
    <source>
        <dbReference type="EMBL" id="KAK9234977.1"/>
    </source>
</evidence>